<dbReference type="EMBL" id="NWTC01000012">
    <property type="protein sequence ID" value="PDT46647.1"/>
    <property type="molecule type" value="Genomic_DNA"/>
</dbReference>
<organism evidence="3 4">
    <name type="scientific">Rhizobium fredii</name>
    <name type="common">Sinorhizobium fredii</name>
    <dbReference type="NCBI Taxonomy" id="380"/>
    <lineage>
        <taxon>Bacteria</taxon>
        <taxon>Pseudomonadati</taxon>
        <taxon>Pseudomonadota</taxon>
        <taxon>Alphaproteobacteria</taxon>
        <taxon>Hyphomicrobiales</taxon>
        <taxon>Rhizobiaceae</taxon>
        <taxon>Sinorhizobium/Ensifer group</taxon>
        <taxon>Sinorhizobium</taxon>
    </lineage>
</organism>
<dbReference type="SUPFAM" id="SSF50199">
    <property type="entry name" value="Staphylococcal nuclease"/>
    <property type="match status" value="1"/>
</dbReference>
<keyword evidence="1" id="KW-0732">Signal</keyword>
<gene>
    <name evidence="3" type="ORF">CO661_17200</name>
</gene>
<dbReference type="Gene3D" id="2.40.50.90">
    <property type="match status" value="1"/>
</dbReference>
<dbReference type="Proteomes" id="UP000220353">
    <property type="component" value="Unassembled WGS sequence"/>
</dbReference>
<name>A0A2A6LWD6_RHIFR</name>
<proteinExistence type="predicted"/>
<evidence type="ECO:0000259" key="2">
    <source>
        <dbReference type="PROSITE" id="PS50830"/>
    </source>
</evidence>
<comment type="caution">
    <text evidence="3">The sequence shown here is derived from an EMBL/GenBank/DDBJ whole genome shotgun (WGS) entry which is preliminary data.</text>
</comment>
<evidence type="ECO:0000313" key="3">
    <source>
        <dbReference type="EMBL" id="PDT46647.1"/>
    </source>
</evidence>
<feature type="domain" description="TNase-like" evidence="2">
    <location>
        <begin position="35"/>
        <end position="153"/>
    </location>
</feature>
<dbReference type="PROSITE" id="PS50830">
    <property type="entry name" value="TNASE_3"/>
    <property type="match status" value="1"/>
</dbReference>
<reference evidence="3 4" key="1">
    <citation type="submission" date="2017-09" db="EMBL/GenBank/DDBJ databases">
        <title>Comparative genomics of rhizobia isolated from Phaseolus vulgaris in China.</title>
        <authorList>
            <person name="Tong W."/>
        </authorList>
    </citation>
    <scope>NUCLEOTIDE SEQUENCE [LARGE SCALE GENOMIC DNA]</scope>
    <source>
        <strain evidence="3 4">PCH1</strain>
    </source>
</reference>
<sequence>MKITYFLFAAAAVAVANLCCHSSLAAEAIVGRASVVDGDTIEIRDQRIRLHGVDAPESWQLCEDGDGGSYRCGKEAAAALDRFLAASRPIRCEVVERDRYERFVARCFRADGREVNRWLVENGNAVDWKRYSGGDYANVQEIARSKAIGIWRGKFQLPCYARAEHSGREPSC</sequence>
<dbReference type="RefSeq" id="WP_097587151.1">
    <property type="nucleotide sequence ID" value="NZ_NWTC01000012.1"/>
</dbReference>
<dbReference type="SMART" id="SM00318">
    <property type="entry name" value="SNc"/>
    <property type="match status" value="1"/>
</dbReference>
<feature type="chain" id="PRO_5013332192" description="TNase-like domain-containing protein" evidence="1">
    <location>
        <begin position="26"/>
        <end position="172"/>
    </location>
</feature>
<dbReference type="Pfam" id="PF00565">
    <property type="entry name" value="SNase"/>
    <property type="match status" value="1"/>
</dbReference>
<dbReference type="PANTHER" id="PTHR12302">
    <property type="entry name" value="EBNA2 BINDING PROTEIN P100"/>
    <property type="match status" value="1"/>
</dbReference>
<dbReference type="InterPro" id="IPR016071">
    <property type="entry name" value="Staphylococal_nuclease_OB-fold"/>
</dbReference>
<protein>
    <recommendedName>
        <fullName evidence="2">TNase-like domain-containing protein</fullName>
    </recommendedName>
</protein>
<dbReference type="AlphaFoldDB" id="A0A2A6LWD6"/>
<feature type="signal peptide" evidence="1">
    <location>
        <begin position="1"/>
        <end position="25"/>
    </location>
</feature>
<accession>A0A2A6LWD6</accession>
<evidence type="ECO:0000313" key="4">
    <source>
        <dbReference type="Proteomes" id="UP000220353"/>
    </source>
</evidence>
<dbReference type="PANTHER" id="PTHR12302:SF26">
    <property type="entry name" value="BLR1266 PROTEIN"/>
    <property type="match status" value="1"/>
</dbReference>
<evidence type="ECO:0000256" key="1">
    <source>
        <dbReference type="SAM" id="SignalP"/>
    </source>
</evidence>
<dbReference type="InterPro" id="IPR035437">
    <property type="entry name" value="SNase_OB-fold_sf"/>
</dbReference>